<evidence type="ECO:0000256" key="2">
    <source>
        <dbReference type="ARBA" id="ARBA00023082"/>
    </source>
</evidence>
<keyword evidence="1" id="KW-0805">Transcription regulation</keyword>
<dbReference type="InterPro" id="IPR039425">
    <property type="entry name" value="RNA_pol_sigma-70-like"/>
</dbReference>
<keyword evidence="3" id="KW-0804">Transcription</keyword>
<evidence type="ECO:0000256" key="3">
    <source>
        <dbReference type="ARBA" id="ARBA00023163"/>
    </source>
</evidence>
<name>A0A0F8YCD4_9ZZZZ</name>
<evidence type="ECO:0000256" key="1">
    <source>
        <dbReference type="ARBA" id="ARBA00023015"/>
    </source>
</evidence>
<accession>A0A0F8YCD4</accession>
<evidence type="ECO:0000313" key="5">
    <source>
        <dbReference type="EMBL" id="KKK79107.1"/>
    </source>
</evidence>
<dbReference type="InterPro" id="IPR036388">
    <property type="entry name" value="WH-like_DNA-bd_sf"/>
</dbReference>
<dbReference type="InterPro" id="IPR013249">
    <property type="entry name" value="RNA_pol_sigma70_r4_t2"/>
</dbReference>
<organism evidence="5">
    <name type="scientific">marine sediment metagenome</name>
    <dbReference type="NCBI Taxonomy" id="412755"/>
    <lineage>
        <taxon>unclassified sequences</taxon>
        <taxon>metagenomes</taxon>
        <taxon>ecological metagenomes</taxon>
    </lineage>
</organism>
<evidence type="ECO:0000259" key="4">
    <source>
        <dbReference type="Pfam" id="PF08281"/>
    </source>
</evidence>
<dbReference type="GO" id="GO:0003677">
    <property type="term" value="F:DNA binding"/>
    <property type="evidence" value="ECO:0007669"/>
    <property type="project" value="InterPro"/>
</dbReference>
<dbReference type="SUPFAM" id="SSF88659">
    <property type="entry name" value="Sigma3 and sigma4 domains of RNA polymerase sigma factors"/>
    <property type="match status" value="1"/>
</dbReference>
<comment type="caution">
    <text evidence="5">The sequence shown here is derived from an EMBL/GenBank/DDBJ whole genome shotgun (WGS) entry which is preliminary data.</text>
</comment>
<dbReference type="GO" id="GO:0006352">
    <property type="term" value="P:DNA-templated transcription initiation"/>
    <property type="evidence" value="ECO:0007669"/>
    <property type="project" value="InterPro"/>
</dbReference>
<gene>
    <name evidence="5" type="ORF">LCGC14_2836830</name>
</gene>
<dbReference type="EMBL" id="LAZR01054181">
    <property type="protein sequence ID" value="KKK79107.1"/>
    <property type="molecule type" value="Genomic_DNA"/>
</dbReference>
<dbReference type="Gene3D" id="1.10.10.10">
    <property type="entry name" value="Winged helix-like DNA-binding domain superfamily/Winged helix DNA-binding domain"/>
    <property type="match status" value="1"/>
</dbReference>
<dbReference type="InterPro" id="IPR013324">
    <property type="entry name" value="RNA_pol_sigma_r3/r4-like"/>
</dbReference>
<dbReference type="PANTHER" id="PTHR43133:SF25">
    <property type="entry name" value="RNA POLYMERASE SIGMA FACTOR RFAY-RELATED"/>
    <property type="match status" value="1"/>
</dbReference>
<dbReference type="GO" id="GO:0016987">
    <property type="term" value="F:sigma factor activity"/>
    <property type="evidence" value="ECO:0007669"/>
    <property type="project" value="UniProtKB-KW"/>
</dbReference>
<protein>
    <recommendedName>
        <fullName evidence="4">RNA polymerase sigma factor 70 region 4 type 2 domain-containing protein</fullName>
    </recommendedName>
</protein>
<proteinExistence type="predicted"/>
<dbReference type="Pfam" id="PF08281">
    <property type="entry name" value="Sigma70_r4_2"/>
    <property type="match status" value="1"/>
</dbReference>
<feature type="domain" description="RNA polymerase sigma factor 70 region 4 type 2" evidence="4">
    <location>
        <begin position="51"/>
        <end position="98"/>
    </location>
</feature>
<reference evidence="5" key="1">
    <citation type="journal article" date="2015" name="Nature">
        <title>Complex archaea that bridge the gap between prokaryotes and eukaryotes.</title>
        <authorList>
            <person name="Spang A."/>
            <person name="Saw J.H."/>
            <person name="Jorgensen S.L."/>
            <person name="Zaremba-Niedzwiedzka K."/>
            <person name="Martijn J."/>
            <person name="Lind A.E."/>
            <person name="van Eijk R."/>
            <person name="Schleper C."/>
            <person name="Guy L."/>
            <person name="Ettema T.J."/>
        </authorList>
    </citation>
    <scope>NUCLEOTIDE SEQUENCE</scope>
</reference>
<dbReference type="AlphaFoldDB" id="A0A0F8YCD4"/>
<dbReference type="CDD" id="cd06171">
    <property type="entry name" value="Sigma70_r4"/>
    <property type="match status" value="1"/>
</dbReference>
<dbReference type="PANTHER" id="PTHR43133">
    <property type="entry name" value="RNA POLYMERASE ECF-TYPE SIGMA FACTO"/>
    <property type="match status" value="1"/>
</dbReference>
<sequence length="338" mass="38215">PYRFIPWVTQIARNAARNMARRRHRPRLGPAVAVDSGLSEDLAEKVAHAIDALASLSPPLRETARLSYLSGHKQYEVAKRLGIPLGTVKSRLANSRRQIRERMDAMSHSDCSRVVPSVEIRDRPGETMRVPLRGQGMVFASVLEVGEVEVMGFYDYPGGVLTGITRTEVRRMLDLCGHRCYEVLNVSSECEPPEPVELDYFEVRDDGIQWLLRVRGGESFPDVYPDVVTEPITPPYYDTAQPSPTCQMRVVDLRVGDTDRGRCLAVLEWDRDGTAAEMFYQADGRNVLHRRYVGPAARYGDYEHLPADDIRTINDQPYRHWYDTVLFEPSGSVSCSES</sequence>
<feature type="non-terminal residue" evidence="5">
    <location>
        <position position="1"/>
    </location>
</feature>
<keyword evidence="2" id="KW-0731">Sigma factor</keyword>